<organism evidence="5 6">
    <name type="scientific">Methanosarcina siciliae T4/M</name>
    <dbReference type="NCBI Taxonomy" id="1434120"/>
    <lineage>
        <taxon>Archaea</taxon>
        <taxon>Methanobacteriati</taxon>
        <taxon>Methanobacteriota</taxon>
        <taxon>Stenosarchaea group</taxon>
        <taxon>Methanomicrobia</taxon>
        <taxon>Methanosarcinales</taxon>
        <taxon>Methanosarcinaceae</taxon>
        <taxon>Methanosarcina</taxon>
    </lineage>
</organism>
<dbReference type="AlphaFoldDB" id="A0A0E3P7Q2"/>
<dbReference type="GO" id="GO:0016787">
    <property type="term" value="F:hydrolase activity"/>
    <property type="evidence" value="ECO:0007669"/>
    <property type="project" value="UniProtKB-KW"/>
</dbReference>
<dbReference type="SUPFAM" id="SSF52540">
    <property type="entry name" value="P-loop containing nucleoside triphosphate hydrolases"/>
    <property type="match status" value="1"/>
</dbReference>
<dbReference type="KEGG" id="msw:MSSIT_3180"/>
<dbReference type="HOGENOM" id="CLU_018483_4_1_2"/>
<dbReference type="InterPro" id="IPR027417">
    <property type="entry name" value="P-loop_NTPase"/>
</dbReference>
<dbReference type="GO" id="GO:0004386">
    <property type="term" value="F:helicase activity"/>
    <property type="evidence" value="ECO:0007669"/>
    <property type="project" value="UniProtKB-KW"/>
</dbReference>
<dbReference type="NCBIfam" id="TIGR01613">
    <property type="entry name" value="primase_Cterm"/>
    <property type="match status" value="1"/>
</dbReference>
<dbReference type="PATRIC" id="fig|1434120.4.peg.4132"/>
<evidence type="ECO:0000256" key="2">
    <source>
        <dbReference type="ARBA" id="ARBA00022801"/>
    </source>
</evidence>
<evidence type="ECO:0000256" key="1">
    <source>
        <dbReference type="ARBA" id="ARBA00022741"/>
    </source>
</evidence>
<evidence type="ECO:0000313" key="5">
    <source>
        <dbReference type="EMBL" id="AKB29899.1"/>
    </source>
</evidence>
<keyword evidence="1" id="KW-0547">Nucleotide-binding</keyword>
<accession>A0A0E3P7Q2</accession>
<dbReference type="InterPro" id="IPR014015">
    <property type="entry name" value="Helicase_SF3_DNA-vir"/>
</dbReference>
<dbReference type="SMART" id="SM00885">
    <property type="entry name" value="D5_N"/>
    <property type="match status" value="1"/>
</dbReference>
<dbReference type="OrthoDB" id="131168at2157"/>
<dbReference type="Pfam" id="PF08706">
    <property type="entry name" value="D5_N"/>
    <property type="match status" value="1"/>
</dbReference>
<dbReference type="PANTHER" id="PTHR35372:SF2">
    <property type="entry name" value="SF3 HELICASE DOMAIN-CONTAINING PROTEIN"/>
    <property type="match status" value="1"/>
</dbReference>
<keyword evidence="2" id="KW-0378">Hydrolase</keyword>
<protein>
    <submittedName>
        <fullName evidence="5">DNA primase/helicase, phage-associated</fullName>
    </submittedName>
</protein>
<keyword evidence="5" id="KW-0347">Helicase</keyword>
<dbReference type="GO" id="GO:0005524">
    <property type="term" value="F:ATP binding"/>
    <property type="evidence" value="ECO:0007669"/>
    <property type="project" value="UniProtKB-KW"/>
</dbReference>
<dbReference type="PANTHER" id="PTHR35372">
    <property type="entry name" value="ATP BINDING PROTEIN-RELATED"/>
    <property type="match status" value="1"/>
</dbReference>
<evidence type="ECO:0000313" key="6">
    <source>
        <dbReference type="Proteomes" id="UP000033111"/>
    </source>
</evidence>
<dbReference type="InterPro" id="IPR014818">
    <property type="entry name" value="Phage/plasmid_primase_P4_C"/>
</dbReference>
<feature type="domain" description="SF3 helicase" evidence="4">
    <location>
        <begin position="308"/>
        <end position="464"/>
    </location>
</feature>
<gene>
    <name evidence="5" type="ORF">MSSIT_3180</name>
</gene>
<keyword evidence="6" id="KW-1185">Reference proteome</keyword>
<dbReference type="PROSITE" id="PS51206">
    <property type="entry name" value="SF3_HELICASE_1"/>
    <property type="match status" value="1"/>
</dbReference>
<name>A0A0E3P7Q2_9EURY</name>
<evidence type="ECO:0000259" key="4">
    <source>
        <dbReference type="PROSITE" id="PS51206"/>
    </source>
</evidence>
<dbReference type="InterPro" id="IPR006500">
    <property type="entry name" value="Helicase_put_C_phage/plasmid"/>
</dbReference>
<dbReference type="Proteomes" id="UP000033111">
    <property type="component" value="Chromosome"/>
</dbReference>
<dbReference type="InterPro" id="IPR045455">
    <property type="entry name" value="NrS-1_pol-like_helicase"/>
</dbReference>
<dbReference type="InterPro" id="IPR051620">
    <property type="entry name" value="ORF904-like_C"/>
</dbReference>
<evidence type="ECO:0000256" key="3">
    <source>
        <dbReference type="ARBA" id="ARBA00022840"/>
    </source>
</evidence>
<proteinExistence type="predicted"/>
<sequence length="599" mass="69835">MGSETESMTAEQLWNNTKPIKCSIGQQMEYEPPAGSLMARLRSKYNKLPDLDPELCNFIITDPTIDELINTDFEKVTNPGNVYRKLTGKLIDFTDKEIDLIITTYAKSNFWEMIPEGSRMERIQQIKEEKKENERVSKRRPDKTDKTKIKVPFKDVGDKIMNTYSLFVMADTKEFYVYINGVYKNEGSELFIRARIRAIYGDLYEEKLRDECPDIDDVERPTPGSKYIHEVLEYIRDCAFIQRREIDQRQLNSRYINLTNGLFNLDTWKLEPHDPEYLSISQIPVTYDTKANCPEIKNYLVSCELEEKNVNLLLEFAGYCLIPDVSMQKALMLYGTGSNGKSVFINLLKNILGKGNVSSETLQDLEENPYRVANLYGKLLNAFPDLKDSTLQTNEKFNTLTGNDTELMAERKYQNSFSFNPTVKLMFSANRIPFAYSDNYAYYRRWMLIKFPRTFEKNEIDEHLINKLTTEQEKSGFLNLMLAGLKQVIQNRKFSYDMDVTEVTEVYRLNSDNAAVFEEGCCRDCEGDEKPTHAKLVFKYYTIWCGLKGVTPLKESAFRNRMAKLGRNYRRSTEYNKDTKKSDNIYFYEGTYVYPTEIK</sequence>
<reference evidence="5 6" key="1">
    <citation type="submission" date="2014-07" db="EMBL/GenBank/DDBJ databases">
        <title>Methanogenic archaea and the global carbon cycle.</title>
        <authorList>
            <person name="Henriksen J.R."/>
            <person name="Luke J."/>
            <person name="Reinhart S."/>
            <person name="Benedict M.N."/>
            <person name="Youngblut N.D."/>
            <person name="Metcalf M.E."/>
            <person name="Whitaker R.J."/>
            <person name="Metcalf W.W."/>
        </authorList>
    </citation>
    <scope>NUCLEOTIDE SEQUENCE [LARGE SCALE GENOMIC DNA]</scope>
    <source>
        <strain evidence="5 6">T4/M</strain>
    </source>
</reference>
<keyword evidence="3" id="KW-0067">ATP-binding</keyword>
<dbReference type="Pfam" id="PF19263">
    <property type="entry name" value="DUF5906"/>
    <property type="match status" value="1"/>
</dbReference>
<dbReference type="EMBL" id="CP009506">
    <property type="protein sequence ID" value="AKB29899.1"/>
    <property type="molecule type" value="Genomic_DNA"/>
</dbReference>
<dbReference type="Gene3D" id="3.40.50.300">
    <property type="entry name" value="P-loop containing nucleotide triphosphate hydrolases"/>
    <property type="match status" value="1"/>
</dbReference>